<evidence type="ECO:0000256" key="10">
    <source>
        <dbReference type="RuleBase" id="RU003826"/>
    </source>
</evidence>
<evidence type="ECO:0000256" key="2">
    <source>
        <dbReference type="ARBA" id="ARBA00005165"/>
    </source>
</evidence>
<proteinExistence type="inferred from homology"/>
<dbReference type="NCBIfam" id="TIGR00693">
    <property type="entry name" value="thiE"/>
    <property type="match status" value="1"/>
</dbReference>
<sequence>MKLDPFYLIVDSAAWIERLVPLGVKLVQLRIKDMDEAGLRREIRVAKTICARHGCQLVVNDYWRLAIDAGCDYVHLGQEDLAEADVAAIRHAGLKLGLSTHDDAELDTALAAAPDYVALGPVYPTILKAMKWAPQGLDRIVEWKKRVGTTPLVAIGGLNVERISGIFAHGADIAAVVTDITLNADPEARTRQWLAATAEWR</sequence>
<dbReference type="Proteomes" id="UP000532373">
    <property type="component" value="Unassembled WGS sequence"/>
</dbReference>
<evidence type="ECO:0000256" key="9">
    <source>
        <dbReference type="ARBA" id="ARBA00047883"/>
    </source>
</evidence>
<evidence type="ECO:0000256" key="5">
    <source>
        <dbReference type="ARBA" id="ARBA00022842"/>
    </source>
</evidence>
<dbReference type="EC" id="2.5.1.3" evidence="10"/>
<accession>A0A8E1WJD4</accession>
<dbReference type="RefSeq" id="WP_184774098.1">
    <property type="nucleotide sequence ID" value="NZ_JACHGI010000023.1"/>
</dbReference>
<gene>
    <name evidence="13" type="ORF">HNQ96_006025</name>
</gene>
<feature type="domain" description="Thiamine phosphate synthase/TenI" evidence="12">
    <location>
        <begin position="12"/>
        <end position="180"/>
    </location>
</feature>
<comment type="catalytic activity">
    <reaction evidence="8 10">
        <text>2-(2-carboxy-4-methylthiazol-5-yl)ethyl phosphate + 4-amino-2-methyl-5-(diphosphooxymethyl)pyrimidine + 2 H(+) = thiamine phosphate + CO2 + diphosphate</text>
        <dbReference type="Rhea" id="RHEA:47848"/>
        <dbReference type="ChEBI" id="CHEBI:15378"/>
        <dbReference type="ChEBI" id="CHEBI:16526"/>
        <dbReference type="ChEBI" id="CHEBI:33019"/>
        <dbReference type="ChEBI" id="CHEBI:37575"/>
        <dbReference type="ChEBI" id="CHEBI:57841"/>
        <dbReference type="ChEBI" id="CHEBI:62890"/>
        <dbReference type="EC" id="2.5.1.3"/>
    </reaction>
</comment>
<dbReference type="Gene3D" id="3.20.20.70">
    <property type="entry name" value="Aldolase class I"/>
    <property type="match status" value="1"/>
</dbReference>
<evidence type="ECO:0000256" key="7">
    <source>
        <dbReference type="ARBA" id="ARBA00047334"/>
    </source>
</evidence>
<dbReference type="AlphaFoldDB" id="A0A8E1WJD4"/>
<evidence type="ECO:0000256" key="4">
    <source>
        <dbReference type="ARBA" id="ARBA00022723"/>
    </source>
</evidence>
<dbReference type="GO" id="GO:0004789">
    <property type="term" value="F:thiamine-phosphate diphosphorylase activity"/>
    <property type="evidence" value="ECO:0007669"/>
    <property type="project" value="UniProtKB-EC"/>
</dbReference>
<dbReference type="InterPro" id="IPR013785">
    <property type="entry name" value="Aldolase_TIM"/>
</dbReference>
<dbReference type="GO" id="GO:0005737">
    <property type="term" value="C:cytoplasm"/>
    <property type="evidence" value="ECO:0007669"/>
    <property type="project" value="TreeGrafter"/>
</dbReference>
<evidence type="ECO:0000256" key="11">
    <source>
        <dbReference type="RuleBase" id="RU004253"/>
    </source>
</evidence>
<name>A0A8E1WJD4_9HYPH</name>
<comment type="catalytic activity">
    <reaction evidence="9 10">
        <text>2-[(2R,5Z)-2-carboxy-4-methylthiazol-5(2H)-ylidene]ethyl phosphate + 4-amino-2-methyl-5-(diphosphooxymethyl)pyrimidine + 2 H(+) = thiamine phosphate + CO2 + diphosphate</text>
        <dbReference type="Rhea" id="RHEA:47844"/>
        <dbReference type="ChEBI" id="CHEBI:15378"/>
        <dbReference type="ChEBI" id="CHEBI:16526"/>
        <dbReference type="ChEBI" id="CHEBI:33019"/>
        <dbReference type="ChEBI" id="CHEBI:37575"/>
        <dbReference type="ChEBI" id="CHEBI:57841"/>
        <dbReference type="ChEBI" id="CHEBI:62899"/>
        <dbReference type="EC" id="2.5.1.3"/>
    </reaction>
</comment>
<keyword evidence="3 10" id="KW-0808">Transferase</keyword>
<evidence type="ECO:0000313" key="14">
    <source>
        <dbReference type="Proteomes" id="UP000532373"/>
    </source>
</evidence>
<comment type="catalytic activity">
    <reaction evidence="7 10">
        <text>4-methyl-5-(2-phosphooxyethyl)-thiazole + 4-amino-2-methyl-5-(diphosphooxymethyl)pyrimidine + H(+) = thiamine phosphate + diphosphate</text>
        <dbReference type="Rhea" id="RHEA:22328"/>
        <dbReference type="ChEBI" id="CHEBI:15378"/>
        <dbReference type="ChEBI" id="CHEBI:33019"/>
        <dbReference type="ChEBI" id="CHEBI:37575"/>
        <dbReference type="ChEBI" id="CHEBI:57841"/>
        <dbReference type="ChEBI" id="CHEBI:58296"/>
        <dbReference type="EC" id="2.5.1.3"/>
    </reaction>
</comment>
<comment type="cofactor">
    <cofactor evidence="1">
        <name>Mg(2+)</name>
        <dbReference type="ChEBI" id="CHEBI:18420"/>
    </cofactor>
</comment>
<dbReference type="GO" id="GO:0009228">
    <property type="term" value="P:thiamine biosynthetic process"/>
    <property type="evidence" value="ECO:0007669"/>
    <property type="project" value="UniProtKB-KW"/>
</dbReference>
<keyword evidence="6 10" id="KW-0784">Thiamine biosynthesis</keyword>
<organism evidence="13 14">
    <name type="scientific">Aminobacter carboxidus</name>
    <dbReference type="NCBI Taxonomy" id="376165"/>
    <lineage>
        <taxon>Bacteria</taxon>
        <taxon>Pseudomonadati</taxon>
        <taxon>Pseudomonadota</taxon>
        <taxon>Alphaproteobacteria</taxon>
        <taxon>Hyphomicrobiales</taxon>
        <taxon>Phyllobacteriaceae</taxon>
        <taxon>Aminobacter</taxon>
    </lineage>
</organism>
<evidence type="ECO:0000256" key="8">
    <source>
        <dbReference type="ARBA" id="ARBA00047851"/>
    </source>
</evidence>
<comment type="caution">
    <text evidence="13">The sequence shown here is derived from an EMBL/GenBank/DDBJ whole genome shotgun (WGS) entry which is preliminary data.</text>
</comment>
<protein>
    <recommendedName>
        <fullName evidence="10">Thiamine-phosphate synthase</fullName>
        <ecNumber evidence="10">2.5.1.3</ecNumber>
    </recommendedName>
    <alternativeName>
        <fullName evidence="10">Thiamine-phosphate pyrophosphorylase</fullName>
    </alternativeName>
</protein>
<dbReference type="CDD" id="cd00564">
    <property type="entry name" value="TMP_TenI"/>
    <property type="match status" value="1"/>
</dbReference>
<dbReference type="NCBIfam" id="NF000734">
    <property type="entry name" value="PRK00043.1-5"/>
    <property type="match status" value="1"/>
</dbReference>
<dbReference type="GO" id="GO:0046872">
    <property type="term" value="F:metal ion binding"/>
    <property type="evidence" value="ECO:0007669"/>
    <property type="project" value="UniProtKB-KW"/>
</dbReference>
<dbReference type="PANTHER" id="PTHR20857">
    <property type="entry name" value="THIAMINE-PHOSPHATE PYROPHOSPHORYLASE"/>
    <property type="match status" value="1"/>
</dbReference>
<dbReference type="SUPFAM" id="SSF51391">
    <property type="entry name" value="Thiamin phosphate synthase"/>
    <property type="match status" value="1"/>
</dbReference>
<dbReference type="UniPathway" id="UPA00060">
    <property type="reaction ID" value="UER00141"/>
</dbReference>
<dbReference type="Pfam" id="PF02581">
    <property type="entry name" value="TMP-TENI"/>
    <property type="match status" value="1"/>
</dbReference>
<dbReference type="GO" id="GO:0009229">
    <property type="term" value="P:thiamine diphosphate biosynthetic process"/>
    <property type="evidence" value="ECO:0007669"/>
    <property type="project" value="UniProtKB-UniPathway"/>
</dbReference>
<evidence type="ECO:0000256" key="1">
    <source>
        <dbReference type="ARBA" id="ARBA00001946"/>
    </source>
</evidence>
<dbReference type="InterPro" id="IPR022998">
    <property type="entry name" value="ThiamineP_synth_TenI"/>
</dbReference>
<evidence type="ECO:0000259" key="12">
    <source>
        <dbReference type="Pfam" id="PF02581"/>
    </source>
</evidence>
<comment type="pathway">
    <text evidence="2 11">Cofactor biosynthesis; thiamine diphosphate biosynthesis; thiamine phosphate from 4-amino-2-methyl-5-diphosphomethylpyrimidine and 4-methyl-5-(2-phosphoethyl)-thiazole: step 1/1.</text>
</comment>
<evidence type="ECO:0000256" key="3">
    <source>
        <dbReference type="ARBA" id="ARBA00022679"/>
    </source>
</evidence>
<keyword evidence="4" id="KW-0479">Metal-binding</keyword>
<dbReference type="InterPro" id="IPR036206">
    <property type="entry name" value="ThiamineP_synth_sf"/>
</dbReference>
<dbReference type="InterPro" id="IPR034291">
    <property type="entry name" value="TMP_synthase"/>
</dbReference>
<evidence type="ECO:0000313" key="13">
    <source>
        <dbReference type="EMBL" id="MBB6470131.1"/>
    </source>
</evidence>
<evidence type="ECO:0000256" key="6">
    <source>
        <dbReference type="ARBA" id="ARBA00022977"/>
    </source>
</evidence>
<comment type="similarity">
    <text evidence="10">Belongs to the thiamine-phosphate synthase family.</text>
</comment>
<dbReference type="PANTHER" id="PTHR20857:SF15">
    <property type="entry name" value="THIAMINE-PHOSPHATE SYNTHASE"/>
    <property type="match status" value="1"/>
</dbReference>
<reference evidence="13 14" key="1">
    <citation type="submission" date="2020-08" db="EMBL/GenBank/DDBJ databases">
        <title>Genomic Encyclopedia of Type Strains, Phase IV (KMG-IV): sequencing the most valuable type-strain genomes for metagenomic binning, comparative biology and taxonomic classification.</title>
        <authorList>
            <person name="Goeker M."/>
        </authorList>
    </citation>
    <scope>NUCLEOTIDE SEQUENCE [LARGE SCALE GENOMIC DNA]</scope>
    <source>
        <strain evidence="13 14">DSM 17454</strain>
    </source>
</reference>
<keyword evidence="5" id="KW-0460">Magnesium</keyword>
<dbReference type="EMBL" id="JACHGI010000023">
    <property type="protein sequence ID" value="MBB6470131.1"/>
    <property type="molecule type" value="Genomic_DNA"/>
</dbReference>